<comment type="caution">
    <text evidence="5">The sequence shown here is derived from an EMBL/GenBank/DDBJ whole genome shotgun (WGS) entry which is preliminary data.</text>
</comment>
<dbReference type="Proteomes" id="UP000614334">
    <property type="component" value="Unassembled WGS sequence"/>
</dbReference>
<dbReference type="SUPFAM" id="SSF52833">
    <property type="entry name" value="Thioredoxin-like"/>
    <property type="match status" value="1"/>
</dbReference>
<dbReference type="AlphaFoldDB" id="A0A8H7M106"/>
<feature type="domain" description="2Fe-2S ferredoxin-type" evidence="4">
    <location>
        <begin position="679"/>
        <end position="783"/>
    </location>
</feature>
<evidence type="ECO:0000256" key="3">
    <source>
        <dbReference type="SAM" id="MobiDB-lite"/>
    </source>
</evidence>
<proteinExistence type="predicted"/>
<evidence type="ECO:0000313" key="5">
    <source>
        <dbReference type="EMBL" id="KAF8754520.1"/>
    </source>
</evidence>
<evidence type="ECO:0000259" key="4">
    <source>
        <dbReference type="PROSITE" id="PS51085"/>
    </source>
</evidence>
<dbReference type="InterPro" id="IPR009737">
    <property type="entry name" value="Aim32/Apd1-like"/>
</dbReference>
<protein>
    <submittedName>
        <fullName evidence="5">Sucrase/ferredoxin-like</fullName>
    </submittedName>
</protein>
<dbReference type="EMBL" id="JACYCF010000010">
    <property type="protein sequence ID" value="KAF8754520.1"/>
    <property type="molecule type" value="Genomic_DNA"/>
</dbReference>
<dbReference type="PANTHER" id="PTHR31902">
    <property type="entry name" value="ACTIN PATCHES DISTAL PROTEIN 1"/>
    <property type="match status" value="1"/>
</dbReference>
<dbReference type="SUPFAM" id="SSF54292">
    <property type="entry name" value="2Fe-2S ferredoxin-like"/>
    <property type="match status" value="1"/>
</dbReference>
<dbReference type="InterPro" id="IPR036249">
    <property type="entry name" value="Thioredoxin-like_sf"/>
</dbReference>
<keyword evidence="2" id="KW-0411">Iron-sulfur</keyword>
<feature type="region of interest" description="Disordered" evidence="3">
    <location>
        <begin position="123"/>
        <end position="165"/>
    </location>
</feature>
<keyword evidence="1" id="KW-0479">Metal-binding</keyword>
<dbReference type="CDD" id="cd03062">
    <property type="entry name" value="TRX_Fd_Sucrase"/>
    <property type="match status" value="1"/>
</dbReference>
<dbReference type="PROSITE" id="PS51085">
    <property type="entry name" value="2FE2S_FER_2"/>
    <property type="match status" value="1"/>
</dbReference>
<name>A0A8H7M106_9AGAM</name>
<dbReference type="InterPro" id="IPR036010">
    <property type="entry name" value="2Fe-2S_ferredoxin-like_sf"/>
</dbReference>
<sequence>MGASFSKEIPSQLDPSLGAYFTTTKLGVARMFFPVDFKLYEYGKLDKLCCDTPFRNSCHLHSIFTDFQCVVIMNDLKRQANLMEYETQARVIVQLADVRIVMLGMLRKPPYFAFNNHARELIHPPGVERPDEIPSPRNTTTAGRPQIPHPPQLPQTSTTSTTSTTTTAPTRCICFIKRLHHAFIWCAKTIYFHYSEYKVSLSGTSARSGESSSSRTGGIMSRIRRWTSGSDGRAEQNLPQSVTAPTTHNASTPLDSTLNQATSMSSRAPVNSLPRLQHPEPSENYSQYPNYTPGEDDTRWRIQNGLEEGGLLWDHCPACPPQCKAYINPLTAEEVYSEGRHVSFRWDDLIAIAPWMEERLTRRDDGLARRVIGLISGFDSEVYKWSKTAQPLHTLLGLTTIIMASILKTNRSADLLGLLRLHRYLPLSRFGLVPRASMGLASSPRCRVYTSSNLNSKYPIDPSPLPGTAPEHSFHLILQTPYPPPTWPSKLQDASPLLRDISALLKQHGGIVNFAWAPPLSETPTEGSSSVGGVWQESDKPESYKGILYSPDETHTRCLPLQSPGALSPPNSRSPAAKVIDIYVCTHGARDCRCGDIGGEIAYALRAMKRPDVRVFDIGHVGGHKWAGNVIVFPSGDWYGNLRPEDLPQLVDHITGPIVLNRGGPTGAGGPGQSVCSHREICFMEGKETTVQASQGKNLMQVAKDASLEGVEGICGGNLECATCHMYISPSAPLPRMSDAEDDMLAYAIKRRDGESRLGCQIDVTPELAAWIAEGGRIELPRF</sequence>
<reference evidence="5" key="1">
    <citation type="submission" date="2020-09" db="EMBL/GenBank/DDBJ databases">
        <title>Comparative genome analyses of four rice-infecting Rhizoctonia solani isolates reveal extensive enrichment of homogalacturonan modification genes.</title>
        <authorList>
            <person name="Lee D.-Y."/>
            <person name="Jeon J."/>
            <person name="Kim K.-T."/>
            <person name="Cheong K."/>
            <person name="Song H."/>
            <person name="Choi G."/>
            <person name="Ko J."/>
            <person name="Opiyo S.O."/>
            <person name="Zuo S."/>
            <person name="Madhav S."/>
            <person name="Lee Y.-H."/>
            <person name="Wang G.-L."/>
        </authorList>
    </citation>
    <scope>NUCLEOTIDE SEQUENCE</scope>
    <source>
        <strain evidence="5">AG1-IA B2</strain>
    </source>
</reference>
<dbReference type="Gene3D" id="3.40.30.10">
    <property type="entry name" value="Glutaredoxin"/>
    <property type="match status" value="1"/>
</dbReference>
<gene>
    <name evidence="5" type="ORF">RHS01_05943</name>
</gene>
<dbReference type="Pfam" id="PF00111">
    <property type="entry name" value="Fer2"/>
    <property type="match status" value="1"/>
</dbReference>
<dbReference type="InterPro" id="IPR001041">
    <property type="entry name" value="2Fe-2S_ferredoxin-type"/>
</dbReference>
<feature type="compositionally biased region" description="Low complexity" evidence="3">
    <location>
        <begin position="156"/>
        <end position="165"/>
    </location>
</feature>
<feature type="region of interest" description="Disordered" evidence="3">
    <location>
        <begin position="227"/>
        <end position="291"/>
    </location>
</feature>
<dbReference type="CDD" id="cd00207">
    <property type="entry name" value="fer2"/>
    <property type="match status" value="1"/>
</dbReference>
<evidence type="ECO:0000313" key="6">
    <source>
        <dbReference type="Proteomes" id="UP000614334"/>
    </source>
</evidence>
<evidence type="ECO:0000256" key="1">
    <source>
        <dbReference type="ARBA" id="ARBA00022714"/>
    </source>
</evidence>
<keyword evidence="1" id="KW-0001">2Fe-2S</keyword>
<organism evidence="5 6">
    <name type="scientific">Rhizoctonia solani</name>
    <dbReference type="NCBI Taxonomy" id="456999"/>
    <lineage>
        <taxon>Eukaryota</taxon>
        <taxon>Fungi</taxon>
        <taxon>Dikarya</taxon>
        <taxon>Basidiomycota</taxon>
        <taxon>Agaricomycotina</taxon>
        <taxon>Agaricomycetes</taxon>
        <taxon>Cantharellales</taxon>
        <taxon>Ceratobasidiaceae</taxon>
        <taxon>Rhizoctonia</taxon>
    </lineage>
</organism>
<feature type="compositionally biased region" description="Basic and acidic residues" evidence="3">
    <location>
        <begin position="123"/>
        <end position="134"/>
    </location>
</feature>
<keyword evidence="1" id="KW-0408">Iron</keyword>
<dbReference type="GO" id="GO:0051537">
    <property type="term" value="F:2 iron, 2 sulfur cluster binding"/>
    <property type="evidence" value="ECO:0007669"/>
    <property type="project" value="UniProtKB-KW"/>
</dbReference>
<dbReference type="InterPro" id="IPR012675">
    <property type="entry name" value="Beta-grasp_dom_sf"/>
</dbReference>
<feature type="compositionally biased region" description="Polar residues" evidence="3">
    <location>
        <begin position="237"/>
        <end position="269"/>
    </location>
</feature>
<evidence type="ECO:0000256" key="2">
    <source>
        <dbReference type="ARBA" id="ARBA00023014"/>
    </source>
</evidence>
<dbReference type="Pfam" id="PF06999">
    <property type="entry name" value="Suc_Fer-like"/>
    <property type="match status" value="1"/>
</dbReference>
<dbReference type="Gene3D" id="3.10.20.30">
    <property type="match status" value="1"/>
</dbReference>
<accession>A0A8H7M106</accession>